<dbReference type="InterPro" id="IPR036915">
    <property type="entry name" value="Cyclin-like_sf"/>
</dbReference>
<evidence type="ECO:0000256" key="3">
    <source>
        <dbReference type="ARBA" id="ARBA00022900"/>
    </source>
</evidence>
<keyword evidence="3" id="KW-0722">Serine protease inhibitor</keyword>
<dbReference type="GO" id="GO:0005615">
    <property type="term" value="C:extracellular space"/>
    <property type="evidence" value="ECO:0007669"/>
    <property type="project" value="InterPro"/>
</dbReference>
<dbReference type="Gene3D" id="2.10.310.10">
    <property type="entry name" value="Serpins superfamily"/>
    <property type="match status" value="1"/>
</dbReference>
<dbReference type="InterPro" id="IPR023796">
    <property type="entry name" value="Serpin_dom"/>
</dbReference>
<dbReference type="SUPFAM" id="SSF56574">
    <property type="entry name" value="Serpins"/>
    <property type="match status" value="1"/>
</dbReference>
<sequence length="1086" mass="120990">MAPTKHDADKENAHRTRIPLPKDPLPALPKHLLVDNKVNHKQPIVPLRCPLRTLNTQSQPKPGPSKVVPQKSKSSIKIDPKHVTLRQREDNLDWQYTVFRDKHVQKDASIITISDDEKDEKENLQCFVQNRKKSNLGTALSAVTPHLKANLESNRIRNIKRSLKRPHSRELQGLSPPAAAKSGQLDEKVKRRLQFNERLVDRLGTPDYWKRSYMKCLNRDYTVDVFEYLLAVECKPLDLPRTSSITRACVINWLMKVNGADGNPAIIQAACWYLDSILGTGHVQLDKLQLVAAACYWIAQKINGPYVPAARLVKYSNTAFTSAKLLAAEKAVLIRLRFPRQPVVAQDYITYLSWWCDSQSAGEIEVAATFLAMCGIMVDRHMCDEYPSVIAVAAVRNALLLLRKRELMGRLQSSIIFKAVEKKATNLSLTCSILRRAVRAVSAPIYEYKAPLEHYSAPPGCIAQRIITAANDLAVLDARNTEGRITICCLLLRVQSQDAFLSPYLNPDVIYFNDNIAKVAPLSVPTSGIRRVYNGQPNNKKQSTSVEIERSAELAYASTVEQETNGGDRQNIATRDVSASMIPSKEAAQQLAIERQNASLLKPYRPIDQTDNRPLVSERGRYWPEMLLTRPSMSIPQSVLDMSQRRPIMPQALKLQQNTLGVPNMSQAIHFESEISLGKPTVAIPSSEVNRPSETQGPSSPQASSANVSAKPSGYNSLLYSVTNFGVNLLKNIDAVNPDNVVVSPYSITTLLAMMQQGAWGKTQEQITNALRMTSESSASAYAQITGDIESRTSRNVLKVANNLFVAEAFIINQDFKKTAVSSFKSDITPLNFATPAAATQINRWVASKTDNKIERLISPDSLDSTTQMVLVNAIYFKGLWEVPFRVESTTPREFQLGNGQRKMAQFMRMRKMFKTGMDPSNNAKVILLPFEREEYYLMVILPSQFLGMKNTLDSLTDARLLSYLSFTTMDTELELPKFTARADTDLRDVLAKMGITNMFSRYAELNGVGSFRAFSPQISSAVHSAVLSIDEKGGSAAAATAFAAVALSYDNPAVVFKVNRPFIAVIWDTKTSLPLFMAKIEDPQQ</sequence>
<evidence type="ECO:0000256" key="6">
    <source>
        <dbReference type="SAM" id="MobiDB-lite"/>
    </source>
</evidence>
<dbReference type="InterPro" id="IPR036186">
    <property type="entry name" value="Serpin_sf"/>
</dbReference>
<feature type="compositionally biased region" description="Basic and acidic residues" evidence="6">
    <location>
        <begin position="1"/>
        <end position="14"/>
    </location>
</feature>
<keyword evidence="4" id="KW-0195">Cyclin</keyword>
<keyword evidence="2" id="KW-0646">Protease inhibitor</keyword>
<dbReference type="PANTHER" id="PTHR11461">
    <property type="entry name" value="SERINE PROTEASE INHIBITOR, SERPIN"/>
    <property type="match status" value="1"/>
</dbReference>
<dbReference type="InterPro" id="IPR013763">
    <property type="entry name" value="Cyclin-like_dom"/>
</dbReference>
<dbReference type="SUPFAM" id="SSF47954">
    <property type="entry name" value="Cyclin-like"/>
    <property type="match status" value="1"/>
</dbReference>
<organism evidence="9">
    <name type="scientific">Heliothis virescens</name>
    <name type="common">Tobacco budworm moth</name>
    <dbReference type="NCBI Taxonomy" id="7102"/>
    <lineage>
        <taxon>Eukaryota</taxon>
        <taxon>Metazoa</taxon>
        <taxon>Ecdysozoa</taxon>
        <taxon>Arthropoda</taxon>
        <taxon>Hexapoda</taxon>
        <taxon>Insecta</taxon>
        <taxon>Pterygota</taxon>
        <taxon>Neoptera</taxon>
        <taxon>Endopterygota</taxon>
        <taxon>Lepidoptera</taxon>
        <taxon>Glossata</taxon>
        <taxon>Ditrysia</taxon>
        <taxon>Noctuoidea</taxon>
        <taxon>Noctuidae</taxon>
        <taxon>Heliothinae</taxon>
        <taxon>Heliothis</taxon>
    </lineage>
</organism>
<evidence type="ECO:0000259" key="7">
    <source>
        <dbReference type="SMART" id="SM00093"/>
    </source>
</evidence>
<dbReference type="PANTHER" id="PTHR11461:SF211">
    <property type="entry name" value="GH10112P-RELATED"/>
    <property type="match status" value="1"/>
</dbReference>
<dbReference type="InterPro" id="IPR006671">
    <property type="entry name" value="Cyclin_N"/>
</dbReference>
<dbReference type="GO" id="GO:0004867">
    <property type="term" value="F:serine-type endopeptidase inhibitor activity"/>
    <property type="evidence" value="ECO:0007669"/>
    <property type="project" value="UniProtKB-KW"/>
</dbReference>
<feature type="region of interest" description="Disordered" evidence="6">
    <location>
        <begin position="163"/>
        <end position="186"/>
    </location>
</feature>
<comment type="similarity">
    <text evidence="4">Belongs to the cyclin family.</text>
</comment>
<feature type="compositionally biased region" description="Low complexity" evidence="6">
    <location>
        <begin position="58"/>
        <end position="75"/>
    </location>
</feature>
<evidence type="ECO:0000259" key="8">
    <source>
        <dbReference type="SMART" id="SM00385"/>
    </source>
</evidence>
<dbReference type="CDD" id="cd00172">
    <property type="entry name" value="serpin"/>
    <property type="match status" value="1"/>
</dbReference>
<feature type="compositionally biased region" description="Polar residues" evidence="6">
    <location>
        <begin position="687"/>
        <end position="708"/>
    </location>
</feature>
<feature type="domain" description="Cyclin-like" evidence="8">
    <location>
        <begin position="252"/>
        <end position="334"/>
    </location>
</feature>
<evidence type="ECO:0000256" key="5">
    <source>
        <dbReference type="RuleBase" id="RU000411"/>
    </source>
</evidence>
<dbReference type="Pfam" id="PF00134">
    <property type="entry name" value="Cyclin_N"/>
    <property type="match status" value="1"/>
</dbReference>
<evidence type="ECO:0000256" key="2">
    <source>
        <dbReference type="ARBA" id="ARBA00022690"/>
    </source>
</evidence>
<dbReference type="Gene3D" id="3.30.497.10">
    <property type="entry name" value="Antithrombin, subunit I, domain 2"/>
    <property type="match status" value="1"/>
</dbReference>
<evidence type="ECO:0008006" key="10">
    <source>
        <dbReference type="Google" id="ProtNLM"/>
    </source>
</evidence>
<comment type="similarity">
    <text evidence="1 5">Belongs to the serpin family.</text>
</comment>
<evidence type="ECO:0000256" key="4">
    <source>
        <dbReference type="RuleBase" id="RU000383"/>
    </source>
</evidence>
<dbReference type="InterPro" id="IPR042185">
    <property type="entry name" value="Serpin_sf_2"/>
</dbReference>
<comment type="caution">
    <text evidence="9">The sequence shown here is derived from an EMBL/GenBank/DDBJ whole genome shotgun (WGS) entry which is preliminary data.</text>
</comment>
<dbReference type="SMART" id="SM00385">
    <property type="entry name" value="CYCLIN"/>
    <property type="match status" value="1"/>
</dbReference>
<feature type="region of interest" description="Disordered" evidence="6">
    <location>
        <begin position="684"/>
        <end position="708"/>
    </location>
</feature>
<proteinExistence type="inferred from homology"/>
<dbReference type="Gene3D" id="2.30.39.10">
    <property type="entry name" value="Alpha-1-antitrypsin, domain 1"/>
    <property type="match status" value="1"/>
</dbReference>
<feature type="region of interest" description="Disordered" evidence="6">
    <location>
        <begin position="1"/>
        <end position="24"/>
    </location>
</feature>
<protein>
    <recommendedName>
        <fullName evidence="10">Serpin domain-containing protein</fullName>
    </recommendedName>
</protein>
<dbReference type="InterPro" id="IPR000215">
    <property type="entry name" value="Serpin_fam"/>
</dbReference>
<accession>A0A2A4JZY5</accession>
<dbReference type="Pfam" id="PF00079">
    <property type="entry name" value="Serpin"/>
    <property type="match status" value="1"/>
</dbReference>
<feature type="domain" description="Serpin" evidence="7">
    <location>
        <begin position="727"/>
        <end position="1084"/>
    </location>
</feature>
<evidence type="ECO:0000256" key="1">
    <source>
        <dbReference type="ARBA" id="ARBA00009500"/>
    </source>
</evidence>
<dbReference type="EMBL" id="NWSH01000329">
    <property type="protein sequence ID" value="PCG77369.1"/>
    <property type="molecule type" value="Genomic_DNA"/>
</dbReference>
<dbReference type="STRING" id="7102.A0A2A4JZY5"/>
<evidence type="ECO:0000313" key="9">
    <source>
        <dbReference type="EMBL" id="PCG77369.1"/>
    </source>
</evidence>
<feature type="region of interest" description="Disordered" evidence="6">
    <location>
        <begin position="54"/>
        <end position="75"/>
    </location>
</feature>
<dbReference type="SMART" id="SM00093">
    <property type="entry name" value="SERPIN"/>
    <property type="match status" value="1"/>
</dbReference>
<gene>
    <name evidence="9" type="ORF">B5V51_7444</name>
</gene>
<name>A0A2A4JZY5_HELVI</name>
<dbReference type="AlphaFoldDB" id="A0A2A4JZY5"/>
<dbReference type="Gene3D" id="1.10.472.10">
    <property type="entry name" value="Cyclin-like"/>
    <property type="match status" value="2"/>
</dbReference>
<dbReference type="InterPro" id="IPR042178">
    <property type="entry name" value="Serpin_sf_1"/>
</dbReference>
<reference evidence="9" key="1">
    <citation type="submission" date="2017-09" db="EMBL/GenBank/DDBJ databases">
        <title>Contemporary evolution of a Lepidopteran species, Heliothis virescens, in response to modern agricultural practices.</title>
        <authorList>
            <person name="Fritz M.L."/>
            <person name="Deyonke A.M."/>
            <person name="Papanicolaou A."/>
            <person name="Micinski S."/>
            <person name="Westbrook J."/>
            <person name="Gould F."/>
        </authorList>
    </citation>
    <scope>NUCLEOTIDE SEQUENCE [LARGE SCALE GENOMIC DNA]</scope>
    <source>
        <strain evidence="9">HvINT-</strain>
        <tissue evidence="9">Whole body</tissue>
    </source>
</reference>